<dbReference type="Gene3D" id="1.20.120.160">
    <property type="entry name" value="HPT domain"/>
    <property type="match status" value="1"/>
</dbReference>
<dbReference type="OrthoDB" id="5405688at2"/>
<dbReference type="GO" id="GO:0006935">
    <property type="term" value="P:chemotaxis"/>
    <property type="evidence" value="ECO:0007669"/>
    <property type="project" value="InterPro"/>
</dbReference>
<feature type="region of interest" description="Disordered" evidence="5">
    <location>
        <begin position="131"/>
        <end position="162"/>
    </location>
</feature>
<evidence type="ECO:0000259" key="6">
    <source>
        <dbReference type="PROSITE" id="PS50851"/>
    </source>
</evidence>
<dbReference type="InterPro" id="IPR002545">
    <property type="entry name" value="CheW-lke_dom"/>
</dbReference>
<evidence type="ECO:0000259" key="7">
    <source>
        <dbReference type="PROSITE" id="PS50894"/>
    </source>
</evidence>
<dbReference type="Pfam" id="PF01627">
    <property type="entry name" value="Hpt"/>
    <property type="match status" value="1"/>
</dbReference>
<dbReference type="PROSITE" id="PS50851">
    <property type="entry name" value="CHEW"/>
    <property type="match status" value="1"/>
</dbReference>
<gene>
    <name evidence="8" type="ORF">FL622_14895</name>
</gene>
<keyword evidence="3" id="KW-0418">Kinase</keyword>
<evidence type="ECO:0000256" key="2">
    <source>
        <dbReference type="ARBA" id="ARBA00022679"/>
    </source>
</evidence>
<accession>A0A550J6X3</accession>
<evidence type="ECO:0000256" key="5">
    <source>
        <dbReference type="SAM" id="MobiDB-lite"/>
    </source>
</evidence>
<dbReference type="PANTHER" id="PTHR22617:SF23">
    <property type="entry name" value="CHEMOTAXIS PROTEIN CHEW"/>
    <property type="match status" value="1"/>
</dbReference>
<dbReference type="SUPFAM" id="SSF47226">
    <property type="entry name" value="Histidine-containing phosphotransfer domain, HPT domain"/>
    <property type="match status" value="1"/>
</dbReference>
<evidence type="ECO:0000256" key="3">
    <source>
        <dbReference type="ARBA" id="ARBA00022777"/>
    </source>
</evidence>
<keyword evidence="1 4" id="KW-0597">Phosphoprotein</keyword>
<dbReference type="AlphaFoldDB" id="A0A550J6X3"/>
<dbReference type="PANTHER" id="PTHR22617">
    <property type="entry name" value="CHEMOTAXIS SENSOR HISTIDINE KINASE-RELATED"/>
    <property type="match status" value="1"/>
</dbReference>
<feature type="modified residue" description="Phosphohistidine" evidence="4">
    <location>
        <position position="45"/>
    </location>
</feature>
<dbReference type="InterPro" id="IPR008207">
    <property type="entry name" value="Sig_transdc_His_kin_Hpt_dom"/>
</dbReference>
<dbReference type="SUPFAM" id="SSF50341">
    <property type="entry name" value="CheW-like"/>
    <property type="match status" value="1"/>
</dbReference>
<evidence type="ECO:0000313" key="8">
    <source>
        <dbReference type="EMBL" id="TRO78969.1"/>
    </source>
</evidence>
<proteinExistence type="predicted"/>
<evidence type="ECO:0000256" key="1">
    <source>
        <dbReference type="ARBA" id="ARBA00022553"/>
    </source>
</evidence>
<reference evidence="8 9" key="1">
    <citation type="submission" date="2019-07" db="EMBL/GenBank/DDBJ databases">
        <title>Insights of Desulfuromonas acetexigens electromicrobiology.</title>
        <authorList>
            <person name="Katuri K."/>
            <person name="Sapireddy V."/>
            <person name="Shaw D.R."/>
            <person name="Saikaly P."/>
        </authorList>
    </citation>
    <scope>NUCLEOTIDE SEQUENCE [LARGE SCALE GENOMIC DNA]</scope>
    <source>
        <strain evidence="8 9">2873</strain>
    </source>
</reference>
<dbReference type="Gene3D" id="2.40.50.180">
    <property type="entry name" value="CheA-289, Domain 4"/>
    <property type="match status" value="1"/>
</dbReference>
<dbReference type="InterPro" id="IPR036061">
    <property type="entry name" value="CheW-like_dom_sf"/>
</dbReference>
<evidence type="ECO:0000256" key="4">
    <source>
        <dbReference type="PROSITE-ProRule" id="PRU00110"/>
    </source>
</evidence>
<sequence>MGDIASKLLPVFLEETGQRLTLVNRALTGEDCGDQGIKEAYRAAHTIKGTAALVKLPTVRDISSQMEELLTALLRQRRTAPPRVLDALRGALGHLQQQVEQVAGGGTEDPQSAEEVRALFAPFRRVPLAPVPSSAPSPALQESPPLAPPPAEPASPVSPVIEAPPAAGMEELAKSLTPLLEGDAEPSAPSVINICCRFDVSGRSYSLPMADMVEIGSLTQVFPLPLAPAYIRGLLNLRGQVMPVVDLDPIHGTPPRPLANRHLVIAEQGGDRLAFITDDIPALAPEFAGETINLRDFLPRYGIRAN</sequence>
<name>A0A550J6X3_9BACT</name>
<comment type="caution">
    <text evidence="8">The sequence shown here is derived from an EMBL/GenBank/DDBJ whole genome shotgun (WGS) entry which is preliminary data.</text>
</comment>
<keyword evidence="2" id="KW-0808">Transferase</keyword>
<organism evidence="8 9">
    <name type="scientific">Trichloromonas acetexigens</name>
    <dbReference type="NCBI Taxonomy" id="38815"/>
    <lineage>
        <taxon>Bacteria</taxon>
        <taxon>Pseudomonadati</taxon>
        <taxon>Thermodesulfobacteriota</taxon>
        <taxon>Desulfuromonadia</taxon>
        <taxon>Desulfuromonadales</taxon>
        <taxon>Trichloromonadaceae</taxon>
        <taxon>Trichloromonas</taxon>
    </lineage>
</organism>
<dbReference type="InterPro" id="IPR036641">
    <property type="entry name" value="HPT_dom_sf"/>
</dbReference>
<dbReference type="GO" id="GO:0004672">
    <property type="term" value="F:protein kinase activity"/>
    <property type="evidence" value="ECO:0007669"/>
    <property type="project" value="UniProtKB-ARBA"/>
</dbReference>
<protein>
    <submittedName>
        <fullName evidence="8">Uncharacterized protein</fullName>
    </submittedName>
</protein>
<evidence type="ECO:0000313" key="9">
    <source>
        <dbReference type="Proteomes" id="UP000317155"/>
    </source>
</evidence>
<dbReference type="CDD" id="cd00088">
    <property type="entry name" value="HPT"/>
    <property type="match status" value="1"/>
</dbReference>
<dbReference type="Pfam" id="PF01584">
    <property type="entry name" value="CheW"/>
    <property type="match status" value="1"/>
</dbReference>
<dbReference type="Gene3D" id="2.30.30.40">
    <property type="entry name" value="SH3 Domains"/>
    <property type="match status" value="1"/>
</dbReference>
<keyword evidence="9" id="KW-1185">Reference proteome</keyword>
<dbReference type="Proteomes" id="UP000317155">
    <property type="component" value="Unassembled WGS sequence"/>
</dbReference>
<feature type="domain" description="CheW-like" evidence="6">
    <location>
        <begin position="192"/>
        <end position="306"/>
    </location>
</feature>
<dbReference type="RefSeq" id="WP_092054356.1">
    <property type="nucleotide sequence ID" value="NZ_FOJJ01000005.1"/>
</dbReference>
<dbReference type="GO" id="GO:0000160">
    <property type="term" value="P:phosphorelay signal transduction system"/>
    <property type="evidence" value="ECO:0007669"/>
    <property type="project" value="InterPro"/>
</dbReference>
<dbReference type="GO" id="GO:0005829">
    <property type="term" value="C:cytosol"/>
    <property type="evidence" value="ECO:0007669"/>
    <property type="project" value="TreeGrafter"/>
</dbReference>
<dbReference type="InterPro" id="IPR039315">
    <property type="entry name" value="CheW"/>
</dbReference>
<dbReference type="PROSITE" id="PS50894">
    <property type="entry name" value="HPT"/>
    <property type="match status" value="1"/>
</dbReference>
<dbReference type="EMBL" id="VJVV01000013">
    <property type="protein sequence ID" value="TRO78969.1"/>
    <property type="molecule type" value="Genomic_DNA"/>
</dbReference>
<feature type="domain" description="HPt" evidence="7">
    <location>
        <begin position="1"/>
        <end position="102"/>
    </location>
</feature>
<dbReference type="SMART" id="SM00260">
    <property type="entry name" value="CheW"/>
    <property type="match status" value="1"/>
</dbReference>